<evidence type="ECO:0000256" key="1">
    <source>
        <dbReference type="SAM" id="MobiDB-lite"/>
    </source>
</evidence>
<organism evidence="2 3">
    <name type="scientific">Liquidambar formosana</name>
    <name type="common">Formosan gum</name>
    <dbReference type="NCBI Taxonomy" id="63359"/>
    <lineage>
        <taxon>Eukaryota</taxon>
        <taxon>Viridiplantae</taxon>
        <taxon>Streptophyta</taxon>
        <taxon>Embryophyta</taxon>
        <taxon>Tracheophyta</taxon>
        <taxon>Spermatophyta</taxon>
        <taxon>Magnoliopsida</taxon>
        <taxon>eudicotyledons</taxon>
        <taxon>Gunneridae</taxon>
        <taxon>Pentapetalae</taxon>
        <taxon>Saxifragales</taxon>
        <taxon>Altingiaceae</taxon>
        <taxon>Liquidambar</taxon>
    </lineage>
</organism>
<evidence type="ECO:0000313" key="3">
    <source>
        <dbReference type="Proteomes" id="UP001415857"/>
    </source>
</evidence>
<comment type="caution">
    <text evidence="2">The sequence shown here is derived from an EMBL/GenBank/DDBJ whole genome shotgun (WGS) entry which is preliminary data.</text>
</comment>
<name>A0AAP0X5E5_LIQFO</name>
<protein>
    <submittedName>
        <fullName evidence="2">Uncharacterized protein</fullName>
    </submittedName>
</protein>
<dbReference type="AlphaFoldDB" id="A0AAP0X5E5"/>
<evidence type="ECO:0000313" key="2">
    <source>
        <dbReference type="EMBL" id="KAK9291671.1"/>
    </source>
</evidence>
<accession>A0AAP0X5E5</accession>
<feature type="region of interest" description="Disordered" evidence="1">
    <location>
        <begin position="38"/>
        <end position="57"/>
    </location>
</feature>
<gene>
    <name evidence="2" type="ORF">L1049_019620</name>
</gene>
<proteinExistence type="predicted"/>
<reference evidence="2 3" key="1">
    <citation type="journal article" date="2024" name="Plant J.">
        <title>Genome sequences and population genomics reveal climatic adaptation and genomic divergence between two closely related sweetgum species.</title>
        <authorList>
            <person name="Xu W.Q."/>
            <person name="Ren C.Q."/>
            <person name="Zhang X.Y."/>
            <person name="Comes H.P."/>
            <person name="Liu X.H."/>
            <person name="Li Y.G."/>
            <person name="Kettle C.J."/>
            <person name="Jalonen R."/>
            <person name="Gaisberger H."/>
            <person name="Ma Y.Z."/>
            <person name="Qiu Y.X."/>
        </authorList>
    </citation>
    <scope>NUCLEOTIDE SEQUENCE [LARGE SCALE GENOMIC DNA]</scope>
    <source>
        <strain evidence="2">Hangzhou</strain>
    </source>
</reference>
<sequence length="214" mass="24226">MGFSGAGGEGNKGFAAAASWCTEVSCCPGEVELESKGREAAAAKGKNRRVEVPRPPLVRTSRGRVQVLPSRFNDSILDNWKKESKPSLQDFLFDDDFDCKKEKFSFRTPKTHSEIVKTQRNDDKFGYKSRKFSTLYEEEGEEVGGLGIKHFDIRKYSSSRSSLTSLHEQLIEDEKRPLVKIEELNDLMSIETSLMENGERKNGFVGWMTLFQVI</sequence>
<dbReference type="EMBL" id="JBBPBK010000001">
    <property type="protein sequence ID" value="KAK9291671.1"/>
    <property type="molecule type" value="Genomic_DNA"/>
</dbReference>
<dbReference type="Proteomes" id="UP001415857">
    <property type="component" value="Unassembled WGS sequence"/>
</dbReference>
<keyword evidence="3" id="KW-1185">Reference proteome</keyword>